<dbReference type="GO" id="GO:0006508">
    <property type="term" value="P:proteolysis"/>
    <property type="evidence" value="ECO:0007669"/>
    <property type="project" value="InterPro"/>
</dbReference>
<feature type="chain" id="PRO_5015468579" evidence="2">
    <location>
        <begin position="26"/>
        <end position="1294"/>
    </location>
</feature>
<reference evidence="4 5" key="1">
    <citation type="submission" date="2018-03" db="EMBL/GenBank/DDBJ databases">
        <title>Genomic Encyclopedia of Archaeal and Bacterial Type Strains, Phase II (KMG-II): from individual species to whole genera.</title>
        <authorList>
            <person name="Goeker M."/>
        </authorList>
    </citation>
    <scope>NUCLEOTIDE SEQUENCE [LARGE SCALE GENOMIC DNA]</scope>
    <source>
        <strain evidence="4 5">DSM 28354</strain>
    </source>
</reference>
<dbReference type="NCBIfam" id="TIGR04183">
    <property type="entry name" value="Por_Secre_tail"/>
    <property type="match status" value="1"/>
</dbReference>
<dbReference type="InterPro" id="IPR024079">
    <property type="entry name" value="MetalloPept_cat_dom_sf"/>
</dbReference>
<dbReference type="Pfam" id="PF13583">
    <property type="entry name" value="Reprolysin_4"/>
    <property type="match status" value="1"/>
</dbReference>
<name>A0A2T0TBN7_9BACT</name>
<dbReference type="OrthoDB" id="9792152at2"/>
<organism evidence="4 5">
    <name type="scientific">Spirosoma oryzae</name>
    <dbReference type="NCBI Taxonomy" id="1469603"/>
    <lineage>
        <taxon>Bacteria</taxon>
        <taxon>Pseudomonadati</taxon>
        <taxon>Bacteroidota</taxon>
        <taxon>Cytophagia</taxon>
        <taxon>Cytophagales</taxon>
        <taxon>Cytophagaceae</taxon>
        <taxon>Spirosoma</taxon>
    </lineage>
</organism>
<evidence type="ECO:0000313" key="5">
    <source>
        <dbReference type="Proteomes" id="UP000238375"/>
    </source>
</evidence>
<sequence>MQINFTGRAALLSALLSISATLSRAQTTFFEPLSSAQARVAIPVLPGLRSFTPYRLKTAELRSYLRKAPLEFQRAGTPLPMAIPLPDGTTETFALYESPVLAPAVAAKHPDIKTYTGKGTAHPAYTIRLSFTSSGFDAIILGVSNDAVYYTKTSANPADQLYATYFARDAKKEATAQPFGSVGTGKCGTTTPAVDVKSGDNGARVRAVENNTGTTLRTFRLALAATKEFTKAKGNGDVNAAFNAIVGYVNRMNAVYRRELSVAFTLVSGTNTIFTETADLGYNNSSTSQLSSRNQVVIDSIIKDANYDVGHVVGATTSNGASAGGIAASPSACQTGSKASGSTVMGDISIFPAVFDDQTLSHEIGHQFGMSHTFNSTVPVCTTREAKTSVEPGAGTTIMSYGYTCENKDQSKGTVGDDDYESNFLDASKPVGYLPILNFHTVSYEQAAKYISTLSCFTSTALDNQVPTITKFPTNVTIPKSTPFALTGEATDANTADVLSYSWEGTDVGQETPDGTTLANTAKPPFFRSYAPTNTGTRLFPRLSAILDGTNYAKGDKLPSVGVATNLRMTVRDNAGGVTYQLVTVTVDGNSGPFLETTNLSGSYPGGSSQTITWSVNNTDMAPVNCATVDILLSTDGGQTFPTTLLTGTPNDGTEPVTLPSVLTDKARIKIVSSTGVFFDISNANFTITAPAPPIVKITAPDPIASESNKSGGRKAAPGARAGAVDPGMLRFERSNSVGTLVVNYKIGGTATPGEDFATLPTSVTFTDGQSVITEELDPIDNNEDGEGDETAVFTLTDGDDYDLDPTEEVATIVIKENNSNSVFSIVGVTKPSCTTLSATERQLTFGPRYEGLTGKPVRFGVVNELASTTASGPYVLRLYTDNPVITLKATQQGTENEASFAYNWLANCTTTTPPPTQQPSSLAITGVTTVSCLTVTTTQRQLQFTPQYSGSNSQPISFSVVNEMPATTAVGPYTLTMFTDNPTIVLQAAQGTATSSFSYNWLANCTNTTPVVQPTALAITGVTMKDCQTLSASKREVTLLPQYTGGSEQPITFQVVNETLPTTDAGPYSLMLYTDNPVVTLKATQNGTEARFVYNWLANCTSTTPVVQPTALAITGVTMKDCQALSASKREVTLLPQYTGGSEQPITFQVVNETLPTTDAGPYSLMLYTDNPVITLKATQNGTETRFVYNWLANCQSPSRIGTSESPATLQVQLLGNPARNGRLSVQVSGATGQALNLSLIDAQGKQIDAHQVEQADSQEQHTFDLSRQSTGTLLLRAATATQSQTVRVIKAD</sequence>
<dbReference type="InterPro" id="IPR001590">
    <property type="entry name" value="Peptidase_M12B"/>
</dbReference>
<dbReference type="PROSITE" id="PS50215">
    <property type="entry name" value="ADAM_MEPRO"/>
    <property type="match status" value="1"/>
</dbReference>
<feature type="domain" description="Peptidase M12B" evidence="3">
    <location>
        <begin position="217"/>
        <end position="400"/>
    </location>
</feature>
<dbReference type="EMBL" id="PVTE01000004">
    <property type="protein sequence ID" value="PRY43058.1"/>
    <property type="molecule type" value="Genomic_DNA"/>
</dbReference>
<comment type="caution">
    <text evidence="4">The sequence shown here is derived from an EMBL/GenBank/DDBJ whole genome shotgun (WGS) entry which is preliminary data.</text>
</comment>
<dbReference type="InterPro" id="IPR038081">
    <property type="entry name" value="CalX-like_sf"/>
</dbReference>
<dbReference type="Gene3D" id="2.60.40.2030">
    <property type="match status" value="1"/>
</dbReference>
<gene>
    <name evidence="4" type="ORF">CLV58_104189</name>
</gene>
<dbReference type="InterPro" id="IPR026444">
    <property type="entry name" value="Secre_tail"/>
</dbReference>
<keyword evidence="5" id="KW-1185">Reference proteome</keyword>
<evidence type="ECO:0000259" key="3">
    <source>
        <dbReference type="PROSITE" id="PS50215"/>
    </source>
</evidence>
<proteinExistence type="predicted"/>
<accession>A0A2T0TBN7</accession>
<evidence type="ECO:0000256" key="1">
    <source>
        <dbReference type="SAM" id="MobiDB-lite"/>
    </source>
</evidence>
<dbReference type="SUPFAM" id="SSF141072">
    <property type="entry name" value="CalX-like"/>
    <property type="match status" value="1"/>
</dbReference>
<feature type="region of interest" description="Disordered" evidence="1">
    <location>
        <begin position="703"/>
        <end position="722"/>
    </location>
</feature>
<evidence type="ECO:0000256" key="2">
    <source>
        <dbReference type="SAM" id="SignalP"/>
    </source>
</evidence>
<evidence type="ECO:0000313" key="4">
    <source>
        <dbReference type="EMBL" id="PRY43058.1"/>
    </source>
</evidence>
<dbReference type="RefSeq" id="WP_106136919.1">
    <property type="nucleotide sequence ID" value="NZ_PVTE01000004.1"/>
</dbReference>
<dbReference type="Proteomes" id="UP000238375">
    <property type="component" value="Unassembled WGS sequence"/>
</dbReference>
<feature type="signal peptide" evidence="2">
    <location>
        <begin position="1"/>
        <end position="25"/>
    </location>
</feature>
<dbReference type="GO" id="GO:0004222">
    <property type="term" value="F:metalloendopeptidase activity"/>
    <property type="evidence" value="ECO:0007669"/>
    <property type="project" value="InterPro"/>
</dbReference>
<protein>
    <submittedName>
        <fullName evidence="4">Putative secreted protein (Por secretion system target)</fullName>
    </submittedName>
</protein>
<keyword evidence="2" id="KW-0732">Signal</keyword>
<dbReference type="SUPFAM" id="SSF55486">
    <property type="entry name" value="Metalloproteases ('zincins'), catalytic domain"/>
    <property type="match status" value="1"/>
</dbReference>
<dbReference type="Gene3D" id="3.40.390.10">
    <property type="entry name" value="Collagenase (Catalytic Domain)"/>
    <property type="match status" value="1"/>
</dbReference>